<evidence type="ECO:0000256" key="1">
    <source>
        <dbReference type="SAM" id="MobiDB-lite"/>
    </source>
</evidence>
<dbReference type="PROSITE" id="PS51318">
    <property type="entry name" value="TAT"/>
    <property type="match status" value="1"/>
</dbReference>
<dbReference type="RefSeq" id="WP_084643492.1">
    <property type="nucleotide sequence ID" value="NZ_CP014859.1"/>
</dbReference>
<feature type="region of interest" description="Disordered" evidence="1">
    <location>
        <begin position="88"/>
        <end position="121"/>
    </location>
</feature>
<organism evidence="2 3">
    <name type="scientific">Actinoalloteichus hymeniacidonis</name>
    <dbReference type="NCBI Taxonomy" id="340345"/>
    <lineage>
        <taxon>Bacteria</taxon>
        <taxon>Bacillati</taxon>
        <taxon>Actinomycetota</taxon>
        <taxon>Actinomycetes</taxon>
        <taxon>Pseudonocardiales</taxon>
        <taxon>Pseudonocardiaceae</taxon>
        <taxon>Actinoalloteichus</taxon>
    </lineage>
</organism>
<proteinExistence type="predicted"/>
<dbReference type="Proteomes" id="UP000095210">
    <property type="component" value="Chromosome"/>
</dbReference>
<protein>
    <submittedName>
        <fullName evidence="2">Phosphatase</fullName>
    </submittedName>
</protein>
<dbReference type="EMBL" id="CP014859">
    <property type="protein sequence ID" value="AOS66125.1"/>
    <property type="molecule type" value="Genomic_DNA"/>
</dbReference>
<dbReference type="SUPFAM" id="SSF63829">
    <property type="entry name" value="Calcium-dependent phosphotriesterase"/>
    <property type="match status" value="1"/>
</dbReference>
<dbReference type="KEGG" id="ahm:TL08_26785"/>
<name>A0AAC9HX69_9PSEU</name>
<sequence>MLTPPEDSRTIPLTVLSAGGHGKRSSVTCRYRCGDACGHDVPNTSSNPYFGDVVAQVMSRRGALRAAAVVGITGGALAALGSTAAADEVATQGGRPGHGPGHGNGPGKPDRPIPGTDYESVQPNTQDAIVVPEGYEHNVVIRWGDPVLEGAPEFDFENQTAAAQERQFGYNCDFAGLIPLDGAGRRNLLVVNHEYSTEPFMFRGYDEANPTEEQVKIAWAAHGLSVVLAERDTRKGGLSTRRSRFNRRITATTEFEVRGPAAGSDLLKTSADPTGTRVLGTLNNCAGSVTPWGTVLSGEENFNQYFGNADQITDPDQSAKLARYGMSGGASERLWERFDPRFDIAQELNETHRFGWVVEIDPHDPDSTPIKHTALGRFKHEGAAVRVAEDGRVVAYSGDDERFDYIYKFVSKNRMKKGESKHARRHNMTLLDEGTLYVARFTGDSPVEEIDGSGTLPADGEFGGTGEWIPLAEGDKSFVPGMTAEEVYIYTRLAGDVVGATKMDRPEDIEPNPVTGSVYAALTNNTNRGTEGAAAADEANPRNTNKHGHVLEWTERHNDATATRFTWKLLLVCGDPESPDTYFAGFDKSQVSPITSPDNVAFDTHGNLWVSTDSTGALGINDGLYSVPVQGADRGHLKLFLTVPAGGETCGPVITEDLVTVCVQHPGEVDGASIEEPASNWPDRGDSQPRPSVVSVWRVGRNGRVGRIGE</sequence>
<evidence type="ECO:0000313" key="2">
    <source>
        <dbReference type="EMBL" id="AOS66125.1"/>
    </source>
</evidence>
<feature type="compositionally biased region" description="Gly residues" evidence="1">
    <location>
        <begin position="94"/>
        <end position="106"/>
    </location>
</feature>
<keyword evidence="3" id="KW-1185">Reference proteome</keyword>
<dbReference type="PANTHER" id="PTHR35399">
    <property type="entry name" value="SLR8030 PROTEIN"/>
    <property type="match status" value="1"/>
</dbReference>
<accession>A0AAC9HX69</accession>
<evidence type="ECO:0000313" key="3">
    <source>
        <dbReference type="Proteomes" id="UP000095210"/>
    </source>
</evidence>
<gene>
    <name evidence="2" type="ORF">TL08_26785</name>
</gene>
<feature type="region of interest" description="Disordered" evidence="1">
    <location>
        <begin position="670"/>
        <end position="692"/>
    </location>
</feature>
<dbReference type="AlphaFoldDB" id="A0AAC9HX69"/>
<dbReference type="InterPro" id="IPR006311">
    <property type="entry name" value="TAT_signal"/>
</dbReference>
<dbReference type="InterPro" id="IPR008557">
    <property type="entry name" value="PhoX"/>
</dbReference>
<dbReference type="Pfam" id="PF05787">
    <property type="entry name" value="PhoX"/>
    <property type="match status" value="1"/>
</dbReference>
<dbReference type="PANTHER" id="PTHR35399:SF2">
    <property type="entry name" value="DUF839 DOMAIN-CONTAINING PROTEIN"/>
    <property type="match status" value="1"/>
</dbReference>
<reference evidence="3" key="1">
    <citation type="submission" date="2016-03" db="EMBL/GenBank/DDBJ databases">
        <title>Complete genome sequence of the type strain Actinoalloteichus hymeniacidonis DSM 45092.</title>
        <authorList>
            <person name="Schaffert L."/>
            <person name="Albersmeier A."/>
            <person name="Winkler A."/>
            <person name="Kalinowski J."/>
            <person name="Zotchev S."/>
            <person name="Ruckert C."/>
        </authorList>
    </citation>
    <scope>NUCLEOTIDE SEQUENCE [LARGE SCALE GENOMIC DNA]</scope>
    <source>
        <strain evidence="3">HPA177(T) (DSM 45092(T))</strain>
    </source>
</reference>